<gene>
    <name evidence="1" type="ORF">NQ317_011003</name>
</gene>
<evidence type="ECO:0000313" key="2">
    <source>
        <dbReference type="Proteomes" id="UP001162164"/>
    </source>
</evidence>
<dbReference type="EMBL" id="JAPWTJ010000033">
    <property type="protein sequence ID" value="KAJ8984532.1"/>
    <property type="molecule type" value="Genomic_DNA"/>
</dbReference>
<sequence>MLRVRLRAKAVKKLSEAIDADHQNKEEITLCRLMNVKHLRKQCLKIVIEMVLTPFILYRKIDLSRAKKILKLALEKQDNKNFYVEISAPQAFISYGLRHIPTNKSKRYMSDKKKYWPQIRFAALGSSLLSLLEIRHYMVQNNYSL</sequence>
<comment type="caution">
    <text evidence="1">The sequence shown here is derived from an EMBL/GenBank/DDBJ whole genome shotgun (WGS) entry which is preliminary data.</text>
</comment>
<evidence type="ECO:0008006" key="3">
    <source>
        <dbReference type="Google" id="ProtNLM"/>
    </source>
</evidence>
<proteinExistence type="predicted"/>
<accession>A0ABQ9K4Q0</accession>
<dbReference type="Proteomes" id="UP001162164">
    <property type="component" value="Unassembled WGS sequence"/>
</dbReference>
<protein>
    <recommendedName>
        <fullName evidence="3">Ribosomal protein L22</fullName>
    </recommendedName>
</protein>
<organism evidence="1 2">
    <name type="scientific">Molorchus minor</name>
    <dbReference type="NCBI Taxonomy" id="1323400"/>
    <lineage>
        <taxon>Eukaryota</taxon>
        <taxon>Metazoa</taxon>
        <taxon>Ecdysozoa</taxon>
        <taxon>Arthropoda</taxon>
        <taxon>Hexapoda</taxon>
        <taxon>Insecta</taxon>
        <taxon>Pterygota</taxon>
        <taxon>Neoptera</taxon>
        <taxon>Endopterygota</taxon>
        <taxon>Coleoptera</taxon>
        <taxon>Polyphaga</taxon>
        <taxon>Cucujiformia</taxon>
        <taxon>Chrysomeloidea</taxon>
        <taxon>Cerambycidae</taxon>
        <taxon>Lamiinae</taxon>
        <taxon>Monochamini</taxon>
        <taxon>Molorchus</taxon>
    </lineage>
</organism>
<keyword evidence="2" id="KW-1185">Reference proteome</keyword>
<evidence type="ECO:0000313" key="1">
    <source>
        <dbReference type="EMBL" id="KAJ8984532.1"/>
    </source>
</evidence>
<name>A0ABQ9K4Q0_9CUCU</name>
<reference evidence="1" key="1">
    <citation type="journal article" date="2023" name="Insect Mol. Biol.">
        <title>Genome sequencing provides insights into the evolution of gene families encoding plant cell wall-degrading enzymes in longhorned beetles.</title>
        <authorList>
            <person name="Shin N.R."/>
            <person name="Okamura Y."/>
            <person name="Kirsch R."/>
            <person name="Pauchet Y."/>
        </authorList>
    </citation>
    <scope>NUCLEOTIDE SEQUENCE</scope>
    <source>
        <strain evidence="1">MMC_N1</strain>
    </source>
</reference>